<evidence type="ECO:0000313" key="2">
    <source>
        <dbReference type="EMBL" id="KAG5539989.1"/>
    </source>
</evidence>
<organism evidence="2 3">
    <name type="scientific">Rhododendron griersonianum</name>
    <dbReference type="NCBI Taxonomy" id="479676"/>
    <lineage>
        <taxon>Eukaryota</taxon>
        <taxon>Viridiplantae</taxon>
        <taxon>Streptophyta</taxon>
        <taxon>Embryophyta</taxon>
        <taxon>Tracheophyta</taxon>
        <taxon>Spermatophyta</taxon>
        <taxon>Magnoliopsida</taxon>
        <taxon>eudicotyledons</taxon>
        <taxon>Gunneridae</taxon>
        <taxon>Pentapetalae</taxon>
        <taxon>asterids</taxon>
        <taxon>Ericales</taxon>
        <taxon>Ericaceae</taxon>
        <taxon>Ericoideae</taxon>
        <taxon>Rhodoreae</taxon>
        <taxon>Rhododendron</taxon>
    </lineage>
</organism>
<dbReference type="EMBL" id="JACTNZ010000007">
    <property type="protein sequence ID" value="KAG5539989.1"/>
    <property type="molecule type" value="Genomic_DNA"/>
</dbReference>
<protein>
    <recommendedName>
        <fullName evidence="1">F-box domain-containing protein</fullName>
    </recommendedName>
</protein>
<dbReference type="Proteomes" id="UP000823749">
    <property type="component" value="Chromosome 7"/>
</dbReference>
<gene>
    <name evidence="2" type="ORF">RHGRI_020279</name>
</gene>
<dbReference type="Gene3D" id="1.20.1280.50">
    <property type="match status" value="1"/>
</dbReference>
<dbReference type="InterPro" id="IPR001810">
    <property type="entry name" value="F-box_dom"/>
</dbReference>
<dbReference type="Pfam" id="PF00646">
    <property type="entry name" value="F-box"/>
    <property type="match status" value="1"/>
</dbReference>
<evidence type="ECO:0000313" key="3">
    <source>
        <dbReference type="Proteomes" id="UP000823749"/>
    </source>
</evidence>
<reference evidence="2" key="1">
    <citation type="submission" date="2020-08" db="EMBL/GenBank/DDBJ databases">
        <title>Plant Genome Project.</title>
        <authorList>
            <person name="Zhang R.-G."/>
        </authorList>
    </citation>
    <scope>NUCLEOTIDE SEQUENCE</scope>
    <source>
        <strain evidence="2">WSP0</strain>
        <tissue evidence="2">Leaf</tissue>
    </source>
</reference>
<comment type="caution">
    <text evidence="2">The sequence shown here is derived from an EMBL/GenBank/DDBJ whole genome shotgun (WGS) entry which is preliminary data.</text>
</comment>
<dbReference type="InterPro" id="IPR036047">
    <property type="entry name" value="F-box-like_dom_sf"/>
</dbReference>
<proteinExistence type="predicted"/>
<evidence type="ECO:0000259" key="1">
    <source>
        <dbReference type="Pfam" id="PF00646"/>
    </source>
</evidence>
<dbReference type="SUPFAM" id="SSF81383">
    <property type="entry name" value="F-box domain"/>
    <property type="match status" value="1"/>
</dbReference>
<dbReference type="AlphaFoldDB" id="A0AAV6JN36"/>
<feature type="domain" description="F-box" evidence="1">
    <location>
        <begin position="10"/>
        <end position="44"/>
    </location>
</feature>
<sequence length="84" mass="9551">MAQHHQAPCDDILINIFRRLSLESVSISKSVSKRWNCLLSAPSFLPIQIHEIHEPPPHGGFRERFDATESIRLFSGLNMARGNQ</sequence>
<accession>A0AAV6JN36</accession>
<name>A0AAV6JN36_9ERIC</name>
<keyword evidence="3" id="KW-1185">Reference proteome</keyword>